<dbReference type="RefSeq" id="WP_386094030.1">
    <property type="nucleotide sequence ID" value="NZ_JBHUOZ010000001.1"/>
</dbReference>
<dbReference type="EMBL" id="JBHUOZ010000001">
    <property type="protein sequence ID" value="MFD2918246.1"/>
    <property type="molecule type" value="Genomic_DNA"/>
</dbReference>
<reference evidence="4" key="1">
    <citation type="journal article" date="2019" name="Int. J. Syst. Evol. Microbiol.">
        <title>The Global Catalogue of Microorganisms (GCM) 10K type strain sequencing project: providing services to taxonomists for standard genome sequencing and annotation.</title>
        <authorList>
            <consortium name="The Broad Institute Genomics Platform"/>
            <consortium name="The Broad Institute Genome Sequencing Center for Infectious Disease"/>
            <person name="Wu L."/>
            <person name="Ma J."/>
        </authorList>
    </citation>
    <scope>NUCLEOTIDE SEQUENCE [LARGE SCALE GENOMIC DNA]</scope>
    <source>
        <strain evidence="4">KCTC 23299</strain>
    </source>
</reference>
<comment type="caution">
    <text evidence="3">The sequence shown here is derived from an EMBL/GenBank/DDBJ whole genome shotgun (WGS) entry which is preliminary data.</text>
</comment>
<dbReference type="Gene3D" id="2.60.120.260">
    <property type="entry name" value="Galactose-binding domain-like"/>
    <property type="match status" value="1"/>
</dbReference>
<sequence length="343" mass="36624">MLSAKYITGCVLAIGLLAACSKKETFDVKGDATVKFFVNNAALGNAPQNSISFAVVNYPQATGTGLVNLSSNIPATIKIPVFATRDVSASVDISATLDNGLIAQYNTANNTNYKAFPEGFLNTANLKATIGQGTSVSADSIVVTADITKLTDLADTAYMAPLKLQSVSNQSVGQISNTAALQVVYIVVNVEQRKIKYLATTADVMGALVTARTAWQVNLTPVPTLSAGSITDGSVNTFARWDISNPQVDVMMPESKNVTGIRIHTSTSSTTSPTQVQVQLSEDGVTYQNIGTPLRANLTYASGYTYILFYKAIPAKYIRLNPLYSTSTNTQNRRVTELDVYVN</sequence>
<evidence type="ECO:0000259" key="2">
    <source>
        <dbReference type="Pfam" id="PF08522"/>
    </source>
</evidence>
<dbReference type="InterPro" id="IPR000421">
    <property type="entry name" value="FA58C"/>
</dbReference>
<evidence type="ECO:0000259" key="1">
    <source>
        <dbReference type="Pfam" id="PF00754"/>
    </source>
</evidence>
<name>A0ABW6A218_9BACT</name>
<protein>
    <submittedName>
        <fullName evidence="3">BT_3987 domain-containing protein</fullName>
    </submittedName>
</protein>
<dbReference type="InterPro" id="IPR013728">
    <property type="entry name" value="BT_3987-like_N"/>
</dbReference>
<proteinExistence type="predicted"/>
<dbReference type="Proteomes" id="UP001597511">
    <property type="component" value="Unassembled WGS sequence"/>
</dbReference>
<evidence type="ECO:0000313" key="4">
    <source>
        <dbReference type="Proteomes" id="UP001597511"/>
    </source>
</evidence>
<dbReference type="Pfam" id="PF08522">
    <property type="entry name" value="BT_3987-like_N"/>
    <property type="match status" value="1"/>
</dbReference>
<dbReference type="Pfam" id="PF00754">
    <property type="entry name" value="F5_F8_type_C"/>
    <property type="match status" value="1"/>
</dbReference>
<feature type="domain" description="F5/8 type C" evidence="1">
    <location>
        <begin position="227"/>
        <end position="328"/>
    </location>
</feature>
<keyword evidence="4" id="KW-1185">Reference proteome</keyword>
<dbReference type="Gene3D" id="2.60.40.1740">
    <property type="entry name" value="hypothetical protein (bacova_03559)"/>
    <property type="match status" value="1"/>
</dbReference>
<dbReference type="PROSITE" id="PS51257">
    <property type="entry name" value="PROKAR_LIPOPROTEIN"/>
    <property type="match status" value="1"/>
</dbReference>
<organism evidence="3 4">
    <name type="scientific">Terrimonas rubra</name>
    <dbReference type="NCBI Taxonomy" id="1035890"/>
    <lineage>
        <taxon>Bacteria</taxon>
        <taxon>Pseudomonadati</taxon>
        <taxon>Bacteroidota</taxon>
        <taxon>Chitinophagia</taxon>
        <taxon>Chitinophagales</taxon>
        <taxon>Chitinophagaceae</taxon>
        <taxon>Terrimonas</taxon>
    </lineage>
</organism>
<dbReference type="SUPFAM" id="SSF49785">
    <property type="entry name" value="Galactose-binding domain-like"/>
    <property type="match status" value="1"/>
</dbReference>
<feature type="domain" description="BT-3987-like N-terminal" evidence="2">
    <location>
        <begin position="62"/>
        <end position="170"/>
    </location>
</feature>
<dbReference type="InterPro" id="IPR008979">
    <property type="entry name" value="Galactose-bd-like_sf"/>
</dbReference>
<gene>
    <name evidence="3" type="ORF">ACFS6H_00915</name>
</gene>
<evidence type="ECO:0000313" key="3">
    <source>
        <dbReference type="EMBL" id="MFD2918246.1"/>
    </source>
</evidence>
<accession>A0ABW6A218</accession>